<dbReference type="InterPro" id="IPR015422">
    <property type="entry name" value="PyrdxlP-dep_Trfase_small"/>
</dbReference>
<dbReference type="Proteomes" id="UP000045285">
    <property type="component" value="Unassembled WGS sequence"/>
</dbReference>
<evidence type="ECO:0000313" key="4">
    <source>
        <dbReference type="EMBL" id="CDX19702.1"/>
    </source>
</evidence>
<sequence>MPWSNSRNSELLERARRVIPGGMYGHESTALLPSDFPQFFSRASGTRLWDVDGNEYIDYLSAYGPNLFGYGNVDIEAAARRQAELGDTMTGPSYLMVELAEAMVSMVSHADWAMFCKNGSDATSMAMTIARAYSKRRKILVATGAYHGSQPWCTPNRTGIVDDERKQIITYEYNNLESLEAAVRSAEGDVAGIFATPFKHEVFADQLIPSEDFAKAVRKICDNLDAPLIVDDVRAGFRLARDCSWSILGVEPDISCWGKAIANGHPISAMMGSQRFYAAARSIFATGSFWFSAVPMAAGLETLRLIRETGYLESTVELGNRLRAGLEEQAVSFGFSLRQTGPVQMPQILFHEDPDMRLGYAWVASALKHGVYFHPYHNMFLNAAMTAADIDQTLKASERAFAELKAERTRIPANENPLVLARLKIAR</sequence>
<organism evidence="4 5">
    <name type="scientific">Mesorhizobium plurifarium</name>
    <dbReference type="NCBI Taxonomy" id="69974"/>
    <lineage>
        <taxon>Bacteria</taxon>
        <taxon>Pseudomonadati</taxon>
        <taxon>Pseudomonadota</taxon>
        <taxon>Alphaproteobacteria</taxon>
        <taxon>Hyphomicrobiales</taxon>
        <taxon>Phyllobacteriaceae</taxon>
        <taxon>Mesorhizobium</taxon>
    </lineage>
</organism>
<dbReference type="EC" id="2.6.1.-" evidence="4"/>
<evidence type="ECO:0000256" key="1">
    <source>
        <dbReference type="ARBA" id="ARBA00001933"/>
    </source>
</evidence>
<protein>
    <submittedName>
        <fullName evidence="4">Aminopentol aminotransferase</fullName>
        <ecNumber evidence="4">2.6.1.-</ecNumber>
    </submittedName>
</protein>
<evidence type="ECO:0000313" key="5">
    <source>
        <dbReference type="Proteomes" id="UP000045285"/>
    </source>
</evidence>
<dbReference type="PANTHER" id="PTHR43713:SF3">
    <property type="entry name" value="GLUTAMATE-1-SEMIALDEHYDE 2,1-AMINOMUTASE 1, CHLOROPLASTIC-RELATED"/>
    <property type="match status" value="1"/>
</dbReference>
<dbReference type="PANTHER" id="PTHR43713">
    <property type="entry name" value="GLUTAMATE-1-SEMIALDEHYDE 2,1-AMINOMUTASE"/>
    <property type="match status" value="1"/>
</dbReference>
<keyword evidence="5" id="KW-1185">Reference proteome</keyword>
<evidence type="ECO:0000256" key="3">
    <source>
        <dbReference type="RuleBase" id="RU003560"/>
    </source>
</evidence>
<name>A0A090DY45_MESPL</name>
<dbReference type="PROSITE" id="PS00600">
    <property type="entry name" value="AA_TRANSFER_CLASS_3"/>
    <property type="match status" value="1"/>
</dbReference>
<proteinExistence type="inferred from homology"/>
<comment type="similarity">
    <text evidence="3">Belongs to the class-III pyridoxal-phosphate-dependent aminotransferase family.</text>
</comment>
<dbReference type="Pfam" id="PF00202">
    <property type="entry name" value="Aminotran_3"/>
    <property type="match status" value="1"/>
</dbReference>
<dbReference type="EMBL" id="CCMZ01000024">
    <property type="protein sequence ID" value="CDX19702.1"/>
    <property type="molecule type" value="Genomic_DNA"/>
</dbReference>
<dbReference type="GO" id="GO:0030170">
    <property type="term" value="F:pyridoxal phosphate binding"/>
    <property type="evidence" value="ECO:0007669"/>
    <property type="project" value="InterPro"/>
</dbReference>
<dbReference type="Gene3D" id="3.90.1150.10">
    <property type="entry name" value="Aspartate Aminotransferase, domain 1"/>
    <property type="match status" value="1"/>
</dbReference>
<dbReference type="GO" id="GO:0008483">
    <property type="term" value="F:transaminase activity"/>
    <property type="evidence" value="ECO:0007669"/>
    <property type="project" value="UniProtKB-KW"/>
</dbReference>
<keyword evidence="4" id="KW-0032">Aminotransferase</keyword>
<gene>
    <name evidence="4" type="primary">fumI</name>
    <name evidence="4" type="ORF">MPL3356_300083</name>
</gene>
<dbReference type="InterPro" id="IPR015421">
    <property type="entry name" value="PyrdxlP-dep_Trfase_major"/>
</dbReference>
<keyword evidence="2 3" id="KW-0663">Pyridoxal phosphate</keyword>
<comment type="cofactor">
    <cofactor evidence="1">
        <name>pyridoxal 5'-phosphate</name>
        <dbReference type="ChEBI" id="CHEBI:597326"/>
    </cofactor>
</comment>
<evidence type="ECO:0000256" key="2">
    <source>
        <dbReference type="ARBA" id="ARBA00022898"/>
    </source>
</evidence>
<dbReference type="AlphaFoldDB" id="A0A090DY45"/>
<dbReference type="InterPro" id="IPR015424">
    <property type="entry name" value="PyrdxlP-dep_Trfase"/>
</dbReference>
<keyword evidence="4" id="KW-0808">Transferase</keyword>
<dbReference type="InterPro" id="IPR049704">
    <property type="entry name" value="Aminotrans_3_PPA_site"/>
</dbReference>
<dbReference type="STRING" id="69974.MPLDJ20_70168"/>
<reference evidence="5" key="1">
    <citation type="submission" date="2014-08" db="EMBL/GenBank/DDBJ databases">
        <authorList>
            <person name="Moulin L."/>
        </authorList>
    </citation>
    <scope>NUCLEOTIDE SEQUENCE [LARGE SCALE GENOMIC DNA]</scope>
</reference>
<dbReference type="SUPFAM" id="SSF53383">
    <property type="entry name" value="PLP-dependent transferases"/>
    <property type="match status" value="1"/>
</dbReference>
<dbReference type="Gene3D" id="3.40.640.10">
    <property type="entry name" value="Type I PLP-dependent aspartate aminotransferase-like (Major domain)"/>
    <property type="match status" value="1"/>
</dbReference>
<dbReference type="InterPro" id="IPR005814">
    <property type="entry name" value="Aminotrans_3"/>
</dbReference>
<accession>A0A090DY45</accession>